<organism evidence="1 2">
    <name type="scientific">Streptomyces griseus</name>
    <dbReference type="NCBI Taxonomy" id="1911"/>
    <lineage>
        <taxon>Bacteria</taxon>
        <taxon>Bacillati</taxon>
        <taxon>Actinomycetota</taxon>
        <taxon>Actinomycetes</taxon>
        <taxon>Kitasatosporales</taxon>
        <taxon>Streptomycetaceae</taxon>
        <taxon>Streptomyces</taxon>
    </lineage>
</organism>
<protein>
    <submittedName>
        <fullName evidence="1">Putative transcriptional regulator</fullName>
    </submittedName>
</protein>
<dbReference type="EMBL" id="UHID01000007">
    <property type="protein sequence ID" value="SUP60784.1"/>
    <property type="molecule type" value="Genomic_DNA"/>
</dbReference>
<accession>A0A380P7H5</accession>
<dbReference type="Proteomes" id="UP000254150">
    <property type="component" value="Unassembled WGS sequence"/>
</dbReference>
<proteinExistence type="predicted"/>
<dbReference type="RefSeq" id="WP_181844098.1">
    <property type="nucleotide sequence ID" value="NZ_UHID01000007.1"/>
</dbReference>
<reference evidence="1 2" key="1">
    <citation type="submission" date="2018-06" db="EMBL/GenBank/DDBJ databases">
        <authorList>
            <consortium name="Pathogen Informatics"/>
            <person name="Doyle S."/>
        </authorList>
    </citation>
    <scope>NUCLEOTIDE SEQUENCE [LARGE SCALE GENOMIC DNA]</scope>
    <source>
        <strain evidence="1 2">NCTC7807</strain>
    </source>
</reference>
<sequence length="65" mass="6945">MGLAETHLHLGNVDAAVETAHVAVDRMGGVTSARGTNVLEDLRKKLARRRGVPAVAEFLEYTATT</sequence>
<name>A0A380P7H5_STRGR</name>
<dbReference type="AlphaFoldDB" id="A0A380P7H5"/>
<evidence type="ECO:0000313" key="2">
    <source>
        <dbReference type="Proteomes" id="UP000254150"/>
    </source>
</evidence>
<gene>
    <name evidence="1" type="ORF">NCTC7807_04855</name>
</gene>
<evidence type="ECO:0000313" key="1">
    <source>
        <dbReference type="EMBL" id="SUP60784.1"/>
    </source>
</evidence>